<feature type="transmembrane region" description="Helical" evidence="1">
    <location>
        <begin position="179"/>
        <end position="200"/>
    </location>
</feature>
<keyword evidence="1" id="KW-0812">Transmembrane</keyword>
<comment type="caution">
    <text evidence="2">The sequence shown here is derived from an EMBL/GenBank/DDBJ whole genome shotgun (WGS) entry which is preliminary data.</text>
</comment>
<evidence type="ECO:0000313" key="2">
    <source>
        <dbReference type="EMBL" id="KAH3679428.1"/>
    </source>
</evidence>
<dbReference type="GO" id="GO:0016020">
    <property type="term" value="C:membrane"/>
    <property type="evidence" value="ECO:0007669"/>
    <property type="project" value="InterPro"/>
</dbReference>
<keyword evidence="1" id="KW-0472">Membrane</keyword>
<gene>
    <name evidence="2" type="ORF">WICMUC_000973</name>
</gene>
<protein>
    <submittedName>
        <fullName evidence="2">Uncharacterized protein</fullName>
    </submittedName>
</protein>
<sequence>MLGFSLITGGIRKAPKVLVLILLFISVFILSFLLLGGYETSDTYSSIFLIKYQFNQSNPIYPLIQNSFSNSNTTSESYDEITVKANYLYVCLGLNETINCQSRSNIYNYQNLTNVQLYTASSSTSSNSINPIQIAAEFTNGVIHPYLLILTIILAIILFLTILYNGIPGMPFKYHLTKFNIGLSLISTLISGLTSIWGHIASKSGKELVEMASMNIIEAHIGKKAAALHWTPFSFLCIVSIGLIISYIKQVDEIIETYDPKV</sequence>
<keyword evidence="3" id="KW-1185">Reference proteome</keyword>
<dbReference type="PIRSF" id="PIRSF007138">
    <property type="entry name" value="FIG1"/>
    <property type="match status" value="1"/>
</dbReference>
<reference evidence="2" key="2">
    <citation type="submission" date="2021-01" db="EMBL/GenBank/DDBJ databases">
        <authorList>
            <person name="Schikora-Tamarit M.A."/>
        </authorList>
    </citation>
    <scope>NUCLEOTIDE SEQUENCE</scope>
    <source>
        <strain evidence="2">CBS6341</strain>
    </source>
</reference>
<feature type="transmembrane region" description="Helical" evidence="1">
    <location>
        <begin position="146"/>
        <end position="167"/>
    </location>
</feature>
<accession>A0A9P8TH66</accession>
<name>A0A9P8TH66_9ASCO</name>
<feature type="transmembrane region" description="Helical" evidence="1">
    <location>
        <begin position="17"/>
        <end position="38"/>
    </location>
</feature>
<dbReference type="Proteomes" id="UP000769528">
    <property type="component" value="Unassembled WGS sequence"/>
</dbReference>
<dbReference type="AlphaFoldDB" id="A0A9P8TH66"/>
<dbReference type="OrthoDB" id="4089394at2759"/>
<proteinExistence type="predicted"/>
<dbReference type="EMBL" id="JAEUBF010000310">
    <property type="protein sequence ID" value="KAH3679428.1"/>
    <property type="molecule type" value="Genomic_DNA"/>
</dbReference>
<evidence type="ECO:0000256" key="1">
    <source>
        <dbReference type="SAM" id="Phobius"/>
    </source>
</evidence>
<dbReference type="GO" id="GO:0000747">
    <property type="term" value="P:conjugation with cellular fusion"/>
    <property type="evidence" value="ECO:0007669"/>
    <property type="project" value="TreeGrafter"/>
</dbReference>
<dbReference type="PANTHER" id="PTHR28092">
    <property type="entry name" value="FACTOR-INDUCED GENE 1 PROTEIN"/>
    <property type="match status" value="1"/>
</dbReference>
<dbReference type="GO" id="GO:0043332">
    <property type="term" value="C:mating projection tip"/>
    <property type="evidence" value="ECO:0007669"/>
    <property type="project" value="TreeGrafter"/>
</dbReference>
<reference evidence="2" key="1">
    <citation type="journal article" date="2021" name="Open Biol.">
        <title>Shared evolutionary footprints suggest mitochondrial oxidative damage underlies multiple complex I losses in fungi.</title>
        <authorList>
            <person name="Schikora-Tamarit M.A."/>
            <person name="Marcet-Houben M."/>
            <person name="Nosek J."/>
            <person name="Gabaldon T."/>
        </authorList>
    </citation>
    <scope>NUCLEOTIDE SEQUENCE</scope>
    <source>
        <strain evidence="2">CBS6341</strain>
    </source>
</reference>
<keyword evidence="1" id="KW-1133">Transmembrane helix</keyword>
<dbReference type="Pfam" id="PF12351">
    <property type="entry name" value="Fig1"/>
    <property type="match status" value="1"/>
</dbReference>
<dbReference type="InterPro" id="IPR016509">
    <property type="entry name" value="Fig1"/>
</dbReference>
<dbReference type="PANTHER" id="PTHR28092:SF1">
    <property type="entry name" value="FACTOR-INDUCED GENE 1 PROTEIN"/>
    <property type="match status" value="1"/>
</dbReference>
<feature type="transmembrane region" description="Helical" evidence="1">
    <location>
        <begin position="230"/>
        <end position="248"/>
    </location>
</feature>
<evidence type="ECO:0000313" key="3">
    <source>
        <dbReference type="Proteomes" id="UP000769528"/>
    </source>
</evidence>
<organism evidence="2 3">
    <name type="scientific">Wickerhamomyces mucosus</name>
    <dbReference type="NCBI Taxonomy" id="1378264"/>
    <lineage>
        <taxon>Eukaryota</taxon>
        <taxon>Fungi</taxon>
        <taxon>Dikarya</taxon>
        <taxon>Ascomycota</taxon>
        <taxon>Saccharomycotina</taxon>
        <taxon>Saccharomycetes</taxon>
        <taxon>Phaffomycetales</taxon>
        <taxon>Wickerhamomycetaceae</taxon>
        <taxon>Wickerhamomyces</taxon>
    </lineage>
</organism>
<dbReference type="InterPro" id="IPR033481">
    <property type="entry name" value="Dni1/Fig1"/>
</dbReference>